<name>N1QE62_SPHMS</name>
<evidence type="ECO:0000256" key="1">
    <source>
        <dbReference type="RuleBase" id="RU365099"/>
    </source>
</evidence>
<dbReference type="AlphaFoldDB" id="N1QE62"/>
<dbReference type="OrthoDB" id="538640at2759"/>
<keyword evidence="1" id="KW-0496">Mitochondrion</keyword>
<dbReference type="OMA" id="RWNSTGP"/>
<reference evidence="2" key="1">
    <citation type="journal article" date="2012" name="PLoS Pathog.">
        <title>Diverse lifestyles and strategies of plant pathogenesis encoded in the genomes of eighteen Dothideomycetes fungi.</title>
        <authorList>
            <person name="Ohm R.A."/>
            <person name="Feau N."/>
            <person name="Henrissat B."/>
            <person name="Schoch C.L."/>
            <person name="Horwitz B.A."/>
            <person name="Barry K.W."/>
            <person name="Condon B.J."/>
            <person name="Copeland A.C."/>
            <person name="Dhillon B."/>
            <person name="Glaser F."/>
            <person name="Hesse C.N."/>
            <person name="Kosti I."/>
            <person name="LaButti K."/>
            <person name="Lindquist E.A."/>
            <person name="Lucas S."/>
            <person name="Salamov A.A."/>
            <person name="Bradshaw R.E."/>
            <person name="Ciuffetti L."/>
            <person name="Hamelin R.C."/>
            <person name="Kema G.H.J."/>
            <person name="Lawrence C."/>
            <person name="Scott J.A."/>
            <person name="Spatafora J.W."/>
            <person name="Turgeon B.G."/>
            <person name="de Wit P.J.G.M."/>
            <person name="Zhong S."/>
            <person name="Goodwin S.B."/>
            <person name="Grigoriev I.V."/>
        </authorList>
    </citation>
    <scope>NUCLEOTIDE SEQUENCE [LARGE SCALE GENOMIC DNA]</scope>
    <source>
        <strain evidence="2">SO2202</strain>
    </source>
</reference>
<dbReference type="InterPro" id="IPR019004">
    <property type="entry name" value="YqeY/Aim41"/>
</dbReference>
<dbReference type="PANTHER" id="PTHR28055:SF1">
    <property type="entry name" value="ALTERED INHERITANCE OF MITOCHONDRIA PROTEIN 41, MITOCHONDRIAL"/>
    <property type="match status" value="1"/>
</dbReference>
<keyword evidence="3" id="KW-1185">Reference proteome</keyword>
<dbReference type="Gene3D" id="1.10.1510.10">
    <property type="entry name" value="Uncharacterised protein YqeY/AIM41 PF09424, N-terminal domain"/>
    <property type="match status" value="1"/>
</dbReference>
<gene>
    <name evidence="1" type="primary">AIM41</name>
    <name evidence="2" type="ORF">SEPMUDRAFT_150675</name>
</gene>
<accession>N1QE62</accession>
<dbReference type="PANTHER" id="PTHR28055">
    <property type="entry name" value="ALTERED INHERITANCE OF MITOCHONDRIA PROTEIN 41, MITOCHONDRIAL"/>
    <property type="match status" value="1"/>
</dbReference>
<dbReference type="GeneID" id="27903464"/>
<dbReference type="EMBL" id="KB456267">
    <property type="protein sequence ID" value="EMF10636.1"/>
    <property type="molecule type" value="Genomic_DNA"/>
</dbReference>
<evidence type="ECO:0000313" key="2">
    <source>
        <dbReference type="EMBL" id="EMF10636.1"/>
    </source>
</evidence>
<dbReference type="Proteomes" id="UP000016931">
    <property type="component" value="Unassembled WGS sequence"/>
</dbReference>
<dbReference type="Pfam" id="PF09424">
    <property type="entry name" value="YqeY"/>
    <property type="match status" value="1"/>
</dbReference>
<dbReference type="GO" id="GO:0016884">
    <property type="term" value="F:carbon-nitrogen ligase activity, with glutamine as amido-N-donor"/>
    <property type="evidence" value="ECO:0007669"/>
    <property type="project" value="UniProtKB-UniRule"/>
</dbReference>
<dbReference type="STRING" id="692275.N1QE62"/>
<evidence type="ECO:0000313" key="3">
    <source>
        <dbReference type="Proteomes" id="UP000016931"/>
    </source>
</evidence>
<proteinExistence type="inferred from homology"/>
<protein>
    <recommendedName>
        <fullName evidence="1">Altered inheritance of mitochondria protein 41</fullName>
    </recommendedName>
</protein>
<dbReference type="GO" id="GO:0005739">
    <property type="term" value="C:mitochondrion"/>
    <property type="evidence" value="ECO:0007669"/>
    <property type="project" value="UniProtKB-SubCell"/>
</dbReference>
<comment type="subcellular location">
    <subcellularLocation>
        <location evidence="1">Mitochondrion</location>
    </subcellularLocation>
</comment>
<dbReference type="HOGENOM" id="CLU_079430_0_1_1"/>
<dbReference type="SUPFAM" id="SSF89095">
    <property type="entry name" value="GatB/YqeY motif"/>
    <property type="match status" value="1"/>
</dbReference>
<dbReference type="eggNOG" id="ENOG502SDB7">
    <property type="taxonomic scope" value="Eukaryota"/>
</dbReference>
<comment type="similarity">
    <text evidence="1">Belongs to the AIM41 family.</text>
</comment>
<dbReference type="InterPro" id="IPR042184">
    <property type="entry name" value="YqeY/Aim41_N"/>
</dbReference>
<dbReference type="InterPro" id="IPR003789">
    <property type="entry name" value="Asn/Gln_tRNA_amidoTrase-B-like"/>
</dbReference>
<organism evidence="2 3">
    <name type="scientific">Sphaerulina musiva (strain SO2202)</name>
    <name type="common">Poplar stem canker fungus</name>
    <name type="synonym">Septoria musiva</name>
    <dbReference type="NCBI Taxonomy" id="692275"/>
    <lineage>
        <taxon>Eukaryota</taxon>
        <taxon>Fungi</taxon>
        <taxon>Dikarya</taxon>
        <taxon>Ascomycota</taxon>
        <taxon>Pezizomycotina</taxon>
        <taxon>Dothideomycetes</taxon>
        <taxon>Dothideomycetidae</taxon>
        <taxon>Mycosphaerellales</taxon>
        <taxon>Mycosphaerellaceae</taxon>
        <taxon>Sphaerulina</taxon>
    </lineage>
</organism>
<sequence>MSLHTTRMLLRSRLALRNNWICPLCQATRKSSTDAPASPLLGKLKGDLKSAMKAKDSNRLNVLRGLIAEVTNSAKTSNPIKTDMQLLSLLRKRTAAAKSAQEEFKAAGREDLVEKEQQQVEVLDEYAGSVETMSAEDISNAVQAVVDQAKAAAENVKVNMGDVLKKVLGPGGSLEGKPVDRAEVARVVKRILGQ</sequence>
<reference evidence="2" key="2">
    <citation type="submission" date="2012-07" db="EMBL/GenBank/DDBJ databases">
        <title>Genome evolution in poplar pathogens from wild and recently domesticated pathosystems.</title>
        <authorList>
            <consortium name="DOE Joint Genome Institute"/>
            <person name="Dhillon B."/>
            <person name="Feau N."/>
            <person name="Sakalidis M.L."/>
            <person name="Gill N."/>
            <person name="Aerts A."/>
            <person name="Ohm R."/>
            <person name="LaButti K."/>
            <person name="Pangilinan J."/>
            <person name="Lindquist E."/>
            <person name="Copeland A."/>
            <person name="Beauseigle S."/>
            <person name="Grigoriev I.V."/>
            <person name="Goodwin S.B."/>
            <person name="Tanguay P."/>
            <person name="Hamelin R.C."/>
        </authorList>
    </citation>
    <scope>NUCLEOTIDE SEQUENCE</scope>
    <source>
        <strain evidence="2">SO2202</strain>
    </source>
</reference>
<dbReference type="RefSeq" id="XP_016758757.1">
    <property type="nucleotide sequence ID" value="XM_016906327.1"/>
</dbReference>